<dbReference type="InterPro" id="IPR043163">
    <property type="entry name" value="DsrC-like_N"/>
</dbReference>
<dbReference type="NCBIfam" id="TIGR03342">
    <property type="entry name" value="dsrC_tusE_dsvC"/>
    <property type="match status" value="1"/>
</dbReference>
<dbReference type="PANTHER" id="PTHR37010:SF1">
    <property type="entry name" value="SULFURTRANSFERASE TUSE"/>
    <property type="match status" value="1"/>
</dbReference>
<keyword evidence="3" id="KW-0808">Transferase</keyword>
<dbReference type="GO" id="GO:0097163">
    <property type="term" value="F:sulfur carrier activity"/>
    <property type="evidence" value="ECO:0007669"/>
    <property type="project" value="TreeGrafter"/>
</dbReference>
<comment type="subcellular location">
    <subcellularLocation>
        <location evidence="1">Cytoplasm</location>
    </subcellularLocation>
</comment>
<dbReference type="PIRSF" id="PIRSF006223">
    <property type="entry name" value="DsrC_TusE"/>
    <property type="match status" value="1"/>
</dbReference>
<dbReference type="GO" id="GO:0005737">
    <property type="term" value="C:cytoplasm"/>
    <property type="evidence" value="ECO:0007669"/>
    <property type="project" value="UniProtKB-SubCell"/>
</dbReference>
<evidence type="ECO:0000256" key="2">
    <source>
        <dbReference type="ARBA" id="ARBA00022490"/>
    </source>
</evidence>
<dbReference type="GO" id="GO:0016740">
    <property type="term" value="F:transferase activity"/>
    <property type="evidence" value="ECO:0007669"/>
    <property type="project" value="UniProtKB-KW"/>
</dbReference>
<comment type="caution">
    <text evidence="5">The sequence shown here is derived from an EMBL/GenBank/DDBJ whole genome shotgun (WGS) entry which is preliminary data.</text>
</comment>
<evidence type="ECO:0000313" key="5">
    <source>
        <dbReference type="EMBL" id="NQV63742.1"/>
    </source>
</evidence>
<dbReference type="InterPro" id="IPR007453">
    <property type="entry name" value="DsrC/TusE"/>
</dbReference>
<reference evidence="5" key="1">
    <citation type="submission" date="2020-05" db="EMBL/GenBank/DDBJ databases">
        <title>Sulfur intermediates as new biogeochemical hubs in an aquatic model microbial ecosystem.</title>
        <authorList>
            <person name="Vigneron A."/>
        </authorList>
    </citation>
    <scope>NUCLEOTIDE SEQUENCE</scope>
    <source>
        <strain evidence="5">Bin.250</strain>
    </source>
</reference>
<dbReference type="AlphaFoldDB" id="A0A972VWB5"/>
<dbReference type="GO" id="GO:0002143">
    <property type="term" value="P:tRNA wobble position uridine thiolation"/>
    <property type="evidence" value="ECO:0007669"/>
    <property type="project" value="TreeGrafter"/>
</dbReference>
<dbReference type="EC" id="2.8.1.-" evidence="3"/>
<comment type="function">
    <text evidence="3">Part of a sulfur-relay system.</text>
</comment>
<dbReference type="PANTHER" id="PTHR37010">
    <property type="entry name" value="SULFURTRANSFERASE TUSE"/>
    <property type="match status" value="1"/>
</dbReference>
<gene>
    <name evidence="5" type="ORF">HQ497_00130</name>
</gene>
<organism evidence="5 6">
    <name type="scientific">SAR86 cluster bacterium</name>
    <dbReference type="NCBI Taxonomy" id="2030880"/>
    <lineage>
        <taxon>Bacteria</taxon>
        <taxon>Pseudomonadati</taxon>
        <taxon>Pseudomonadota</taxon>
        <taxon>Gammaproteobacteria</taxon>
        <taxon>SAR86 cluster</taxon>
    </lineage>
</organism>
<evidence type="ECO:0000256" key="1">
    <source>
        <dbReference type="ARBA" id="ARBA00004496"/>
    </source>
</evidence>
<dbReference type="InterPro" id="IPR042072">
    <property type="entry name" value="DsrC-like_C"/>
</dbReference>
<keyword evidence="2" id="KW-0963">Cytoplasm</keyword>
<dbReference type="Proteomes" id="UP000754644">
    <property type="component" value="Unassembled WGS sequence"/>
</dbReference>
<dbReference type="EMBL" id="JABMOJ010000007">
    <property type="protein sequence ID" value="NQV63742.1"/>
    <property type="molecule type" value="Genomic_DNA"/>
</dbReference>
<comment type="similarity">
    <text evidence="3">Belongs to the dsrC/tusE family.</text>
</comment>
<dbReference type="InterPro" id="IPR025526">
    <property type="entry name" value="DsrC-like_dom_sf"/>
</dbReference>
<proteinExistence type="inferred from homology"/>
<name>A0A972VWB5_9GAMM</name>
<evidence type="ECO:0000256" key="4">
    <source>
        <dbReference type="PIRSR" id="PIRSR006223-50"/>
    </source>
</evidence>
<feature type="active site" description="Cysteine persulfide intermediate" evidence="4">
    <location>
        <position position="102"/>
    </location>
</feature>
<dbReference type="Pfam" id="PF04358">
    <property type="entry name" value="DsrC"/>
    <property type="match status" value="1"/>
</dbReference>
<dbReference type="SUPFAM" id="SSF69721">
    <property type="entry name" value="DsrC, the gamma subunit of dissimilatory sulfite reductase"/>
    <property type="match status" value="1"/>
</dbReference>
<protein>
    <recommendedName>
        <fullName evidence="3">Sulfurtransferase</fullName>
        <ecNumber evidence="3">2.8.1.-</ecNumber>
    </recommendedName>
</protein>
<dbReference type="Gene3D" id="1.10.10.370">
    <property type="entry name" value="DsrC-like protein, C-terminal domain"/>
    <property type="match status" value="1"/>
</dbReference>
<dbReference type="Gene3D" id="3.30.1420.10">
    <property type="match status" value="1"/>
</dbReference>
<sequence length="103" mass="11453">MRLDCDKEGFLRDLADWTPTAAEQLATAEGILLTESHWEIINLIRHYHGQFNISPPTRVLVKVVAEQLGPEKGRSIYIMQLFGGKPAKLVAKIAGLPKPTNCD</sequence>
<accession>A0A972VWB5</accession>
<evidence type="ECO:0000313" key="6">
    <source>
        <dbReference type="Proteomes" id="UP000754644"/>
    </source>
</evidence>
<evidence type="ECO:0000256" key="3">
    <source>
        <dbReference type="PIRNR" id="PIRNR006223"/>
    </source>
</evidence>